<evidence type="ECO:0000313" key="1">
    <source>
        <dbReference type="EMBL" id="RHZ04584.1"/>
    </source>
</evidence>
<proteinExistence type="predicted"/>
<organism evidence="1 2">
    <name type="scientific">Aphanomyces astaci</name>
    <name type="common">Crayfish plague agent</name>
    <dbReference type="NCBI Taxonomy" id="112090"/>
    <lineage>
        <taxon>Eukaryota</taxon>
        <taxon>Sar</taxon>
        <taxon>Stramenopiles</taxon>
        <taxon>Oomycota</taxon>
        <taxon>Saprolegniomycetes</taxon>
        <taxon>Saprolegniales</taxon>
        <taxon>Verrucalvaceae</taxon>
        <taxon>Aphanomyces</taxon>
    </lineage>
</organism>
<name>A0A3R6WZS1_APHAT</name>
<dbReference type="AlphaFoldDB" id="A0A3R6WZS1"/>
<sequence>ADVSAGHSALLEETNPNPLIGWGLVPPAAAEVPLPGTSPAAAGAPGRRLLVDAFKQRRIWDVADAGDVEKVSVSVSRLQESYQEDPEGDIYAEDVACAMPAMEKRIDPDAEIRRILDGKIAEAPWSSCITSATLAAIRKANDDWLPWDYGYAFTYQSGARKKDAGVNVLNAIAASMVLEFGNSHANMIAPRFARLLELTDKAGRSFPQVRSS</sequence>
<dbReference type="Proteomes" id="UP000285430">
    <property type="component" value="Unassembled WGS sequence"/>
</dbReference>
<comment type="caution">
    <text evidence="1">The sequence shown here is derived from an EMBL/GenBank/DDBJ whole genome shotgun (WGS) entry which is preliminary data.</text>
</comment>
<reference evidence="1 2" key="1">
    <citation type="submission" date="2018-08" db="EMBL/GenBank/DDBJ databases">
        <title>Aphanomyces genome sequencing and annotation.</title>
        <authorList>
            <person name="Minardi D."/>
            <person name="Oidtmann B."/>
            <person name="Van Der Giezen M."/>
            <person name="Studholme D.J."/>
        </authorList>
    </citation>
    <scope>NUCLEOTIDE SEQUENCE [LARGE SCALE GENOMIC DNA]</scope>
    <source>
        <strain evidence="1 2">Da</strain>
    </source>
</reference>
<gene>
    <name evidence="1" type="ORF">DYB37_014030</name>
</gene>
<dbReference type="EMBL" id="QUTH01007457">
    <property type="protein sequence ID" value="RHZ04584.1"/>
    <property type="molecule type" value="Genomic_DNA"/>
</dbReference>
<protein>
    <submittedName>
        <fullName evidence="1">Uncharacterized protein</fullName>
    </submittedName>
</protein>
<evidence type="ECO:0000313" key="2">
    <source>
        <dbReference type="Proteomes" id="UP000285430"/>
    </source>
</evidence>
<accession>A0A3R6WZS1</accession>
<feature type="non-terminal residue" evidence="1">
    <location>
        <position position="1"/>
    </location>
</feature>